<dbReference type="EMBL" id="JAHYIQ010000008">
    <property type="protein sequence ID" value="KAK1130070.1"/>
    <property type="molecule type" value="Genomic_DNA"/>
</dbReference>
<reference evidence="2" key="1">
    <citation type="submission" date="2021-10" db="EMBL/GenBank/DDBJ databases">
        <title>Melipona bicolor Genome sequencing and assembly.</title>
        <authorList>
            <person name="Araujo N.S."/>
            <person name="Arias M.C."/>
        </authorList>
    </citation>
    <scope>NUCLEOTIDE SEQUENCE</scope>
    <source>
        <strain evidence="2">USP_2M_L1-L4_2017</strain>
        <tissue evidence="2">Whole body</tissue>
    </source>
</reference>
<proteinExistence type="predicted"/>
<sequence>MVLEPGGGLSFPLPPGSGSAGSGGSLLTPARLFQRATPVFPFHLTGWPPHHPVLGQVQSQVQQTMQAQHQAAAAAVRFLSHHHPHHPHPALGNHPLVPAITSHHPTAHHLHHGADHADEDDEKKGKWPFFPPAALQSPAKLLGITELSCELSPRRMRMVGHRLCLAIFAPRRSPREINLDAAIRSNDRFWIFYYPVHSV</sequence>
<feature type="region of interest" description="Disordered" evidence="1">
    <location>
        <begin position="106"/>
        <end position="125"/>
    </location>
</feature>
<keyword evidence="3" id="KW-1185">Reference proteome</keyword>
<dbReference type="AlphaFoldDB" id="A0AA40G3X6"/>
<evidence type="ECO:0000256" key="1">
    <source>
        <dbReference type="SAM" id="MobiDB-lite"/>
    </source>
</evidence>
<name>A0AA40G3X6_9HYME</name>
<evidence type="ECO:0000313" key="2">
    <source>
        <dbReference type="EMBL" id="KAK1130070.1"/>
    </source>
</evidence>
<feature type="region of interest" description="Disordered" evidence="1">
    <location>
        <begin position="82"/>
        <end position="101"/>
    </location>
</feature>
<dbReference type="Proteomes" id="UP001177670">
    <property type="component" value="Unassembled WGS sequence"/>
</dbReference>
<accession>A0AA40G3X6</accession>
<feature type="region of interest" description="Disordered" evidence="1">
    <location>
        <begin position="1"/>
        <end position="23"/>
    </location>
</feature>
<evidence type="ECO:0000313" key="3">
    <source>
        <dbReference type="Proteomes" id="UP001177670"/>
    </source>
</evidence>
<gene>
    <name evidence="2" type="ORF">K0M31_019754</name>
</gene>
<comment type="caution">
    <text evidence="2">The sequence shown here is derived from an EMBL/GenBank/DDBJ whole genome shotgun (WGS) entry which is preliminary data.</text>
</comment>
<protein>
    <submittedName>
        <fullName evidence="2">Uncharacterized protein</fullName>
    </submittedName>
</protein>
<organism evidence="2 3">
    <name type="scientific">Melipona bicolor</name>
    <dbReference type="NCBI Taxonomy" id="60889"/>
    <lineage>
        <taxon>Eukaryota</taxon>
        <taxon>Metazoa</taxon>
        <taxon>Ecdysozoa</taxon>
        <taxon>Arthropoda</taxon>
        <taxon>Hexapoda</taxon>
        <taxon>Insecta</taxon>
        <taxon>Pterygota</taxon>
        <taxon>Neoptera</taxon>
        <taxon>Endopterygota</taxon>
        <taxon>Hymenoptera</taxon>
        <taxon>Apocrita</taxon>
        <taxon>Aculeata</taxon>
        <taxon>Apoidea</taxon>
        <taxon>Anthophila</taxon>
        <taxon>Apidae</taxon>
        <taxon>Melipona</taxon>
    </lineage>
</organism>